<dbReference type="PIRSF" id="PIRSF016838">
    <property type="entry name" value="PafC"/>
    <property type="match status" value="1"/>
</dbReference>
<organism evidence="5">
    <name type="scientific">freshwater metagenome</name>
    <dbReference type="NCBI Taxonomy" id="449393"/>
    <lineage>
        <taxon>unclassified sequences</taxon>
        <taxon>metagenomes</taxon>
        <taxon>ecological metagenomes</taxon>
    </lineage>
</organism>
<dbReference type="EMBL" id="CAFBQY010000004">
    <property type="protein sequence ID" value="CAB5071004.1"/>
    <property type="molecule type" value="Genomic_DNA"/>
</dbReference>
<protein>
    <submittedName>
        <fullName evidence="5">Unannotated protein</fullName>
    </submittedName>
</protein>
<accession>A0A6J6S946</accession>
<proteinExistence type="predicted"/>
<evidence type="ECO:0000259" key="1">
    <source>
        <dbReference type="Pfam" id="PF13280"/>
    </source>
</evidence>
<evidence type="ECO:0000313" key="8">
    <source>
        <dbReference type="EMBL" id="CAB4956267.1"/>
    </source>
</evidence>
<dbReference type="InterPro" id="IPR026881">
    <property type="entry name" value="WYL_dom"/>
</dbReference>
<evidence type="ECO:0000313" key="5">
    <source>
        <dbReference type="EMBL" id="CAB4730979.1"/>
    </source>
</evidence>
<reference evidence="5" key="1">
    <citation type="submission" date="2020-05" db="EMBL/GenBank/DDBJ databases">
        <authorList>
            <person name="Chiriac C."/>
            <person name="Salcher M."/>
            <person name="Ghai R."/>
            <person name="Kavagutti S V."/>
        </authorList>
    </citation>
    <scope>NUCLEOTIDE SEQUENCE</scope>
</reference>
<evidence type="ECO:0000313" key="9">
    <source>
        <dbReference type="EMBL" id="CAB4986929.1"/>
    </source>
</evidence>
<dbReference type="EMBL" id="CAEZXC010000085">
    <property type="protein sequence ID" value="CAB4681934.1"/>
    <property type="molecule type" value="Genomic_DNA"/>
</dbReference>
<dbReference type="PANTHER" id="PTHR34580:SF1">
    <property type="entry name" value="PROTEIN PAFC"/>
    <property type="match status" value="1"/>
</dbReference>
<evidence type="ECO:0000313" key="3">
    <source>
        <dbReference type="EMBL" id="CAB4590975.1"/>
    </source>
</evidence>
<evidence type="ECO:0000313" key="10">
    <source>
        <dbReference type="EMBL" id="CAB5015399.1"/>
    </source>
</evidence>
<feature type="domain" description="WYL" evidence="1">
    <location>
        <begin position="145"/>
        <end position="209"/>
    </location>
</feature>
<dbReference type="EMBL" id="CAFBPO010000004">
    <property type="protein sequence ID" value="CAB5015399.1"/>
    <property type="molecule type" value="Genomic_DNA"/>
</dbReference>
<dbReference type="EMBL" id="CAFBNM010000007">
    <property type="protein sequence ID" value="CAB4956267.1"/>
    <property type="molecule type" value="Genomic_DNA"/>
</dbReference>
<dbReference type="EMBL" id="CAEZUM010000002">
    <property type="protein sequence ID" value="CAB4590975.1"/>
    <property type="molecule type" value="Genomic_DNA"/>
</dbReference>
<dbReference type="Pfam" id="PF13280">
    <property type="entry name" value="WYL"/>
    <property type="match status" value="1"/>
</dbReference>
<dbReference type="Pfam" id="PF19187">
    <property type="entry name" value="HTH_PafC"/>
    <property type="match status" value="1"/>
</dbReference>
<dbReference type="PANTHER" id="PTHR34580">
    <property type="match status" value="1"/>
</dbReference>
<name>A0A6J6S946_9ZZZZ</name>
<dbReference type="EMBL" id="CAFAZW010000002">
    <property type="protein sequence ID" value="CAB4839805.1"/>
    <property type="molecule type" value="Genomic_DNA"/>
</dbReference>
<dbReference type="InterPro" id="IPR051534">
    <property type="entry name" value="CBASS_pafABC_assoc_protein"/>
</dbReference>
<evidence type="ECO:0000313" key="6">
    <source>
        <dbReference type="EMBL" id="CAB4804041.1"/>
    </source>
</evidence>
<dbReference type="EMBL" id="CAEZYT010000010">
    <property type="protein sequence ID" value="CAB4730979.1"/>
    <property type="molecule type" value="Genomic_DNA"/>
</dbReference>
<evidence type="ECO:0000313" key="7">
    <source>
        <dbReference type="EMBL" id="CAB4839805.1"/>
    </source>
</evidence>
<evidence type="ECO:0000313" key="11">
    <source>
        <dbReference type="EMBL" id="CAB5071004.1"/>
    </source>
</evidence>
<dbReference type="InterPro" id="IPR043839">
    <property type="entry name" value="PafC_HTH"/>
</dbReference>
<dbReference type="PROSITE" id="PS52050">
    <property type="entry name" value="WYL"/>
    <property type="match status" value="1"/>
</dbReference>
<sequence length="313" mass="34795">MAEKQSTPLEKAARLLDLVPYISTHQGVALSELAAEFGVSESELLSDLNTLWMCGLPGYTPLELIDLEFESGFVSIRNAEILQKVRLLTKDELVILLVGLDLLIKSIDPKRVDLLHAITGLQTKIKIIIGDIATIAPIVNSSYRATILNAIASRKNLQISYHSLIRDELTKREITPIELMVDHGYEVLQAYCHHVSAYRTFRLDSIAEISISGIQTPLTTSPQDDEAFQMEINISKRIRSTLERFRIAVSSDAAARSGSFTAFSFSQDWLIRSAMSTLAATEVLSPISSRVELARKCRKTLDLYESALFADIP</sequence>
<dbReference type="AlphaFoldDB" id="A0A6J6S946"/>
<evidence type="ECO:0000313" key="4">
    <source>
        <dbReference type="EMBL" id="CAB4681934.1"/>
    </source>
</evidence>
<dbReference type="EMBL" id="CAFAAN010000006">
    <property type="protein sequence ID" value="CAB4804041.1"/>
    <property type="molecule type" value="Genomic_DNA"/>
</dbReference>
<evidence type="ECO:0000259" key="2">
    <source>
        <dbReference type="Pfam" id="PF19187"/>
    </source>
</evidence>
<dbReference type="EMBL" id="CAFBOO010000006">
    <property type="protein sequence ID" value="CAB4986929.1"/>
    <property type="molecule type" value="Genomic_DNA"/>
</dbReference>
<dbReference type="InterPro" id="IPR028349">
    <property type="entry name" value="PafC-like"/>
</dbReference>
<feature type="domain" description="PafC HTH" evidence="2">
    <location>
        <begin position="13"/>
        <end position="121"/>
    </location>
</feature>
<gene>
    <name evidence="3" type="ORF">UFOPK1824_00058</name>
    <name evidence="4" type="ORF">UFOPK2340_01173</name>
    <name evidence="5" type="ORF">UFOPK2772_00323</name>
    <name evidence="6" type="ORF">UFOPK3027_00841</name>
    <name evidence="7" type="ORF">UFOPK3256_00212</name>
    <name evidence="8" type="ORF">UFOPK3827_00910</name>
    <name evidence="9" type="ORF">UFOPK3982_00834</name>
    <name evidence="10" type="ORF">UFOPK4120_00502</name>
    <name evidence="11" type="ORF">UFOPK4404_00457</name>
</gene>